<dbReference type="Pfam" id="PF10248">
    <property type="entry name" value="Mlf1IP"/>
    <property type="match status" value="1"/>
</dbReference>
<evidence type="ECO:0000256" key="8">
    <source>
        <dbReference type="SAM" id="MobiDB-lite"/>
    </source>
</evidence>
<keyword evidence="6" id="KW-0677">Repeat</keyword>
<dbReference type="InterPro" id="IPR019376">
    <property type="entry name" value="Myeloid_leukemia_factor"/>
</dbReference>
<dbReference type="GO" id="GO:0009451">
    <property type="term" value="P:RNA modification"/>
    <property type="evidence" value="ECO:0007669"/>
    <property type="project" value="InterPro"/>
</dbReference>
<dbReference type="PROSITE" id="PS51375">
    <property type="entry name" value="PPR"/>
    <property type="match status" value="4"/>
</dbReference>
<dbReference type="InterPro" id="IPR011990">
    <property type="entry name" value="TPR-like_helical_dom_sf"/>
</dbReference>
<evidence type="ECO:0000313" key="10">
    <source>
        <dbReference type="Proteomes" id="UP000239757"/>
    </source>
</evidence>
<evidence type="ECO:0000313" key="9">
    <source>
        <dbReference type="EMBL" id="PPS05249.1"/>
    </source>
</evidence>
<dbReference type="FunFam" id="1.25.40.10:FF:000690">
    <property type="entry name" value="Pentatricopeptide repeat-containing protein"/>
    <property type="match status" value="1"/>
</dbReference>
<dbReference type="AlphaFoldDB" id="A0A2P5XPG3"/>
<sequence length="897" mass="99907">MQRRRESTNDLFDRGEPFDAFRRFGSFGSHNGMMSSLFGGKDPFDDPFFSRPFSSIFEPSIFDQSTTSREAPKGNGGKGIVIEELNSDGEEEKEKDKGNTEHDGSGKEPFVEHLDDSDNDGKILNLNIRNEYDKVKGSKAQAPNFSFQTSRATYGGVDGTYYTNTRSRKTGSDGVVIEERKEADTTTGQATHRISRVIHDKGHSVTRKLSSDGKVDTTQTLHNLNEDELAEFEKAWEGNSQGHLTGWSDGFSAPAKAGSGTNEQMGVAVKDSWRLPYREQARNMGNQGANTEARTTSGGRTKKRIELMLICANLNQPWNSTLPTLALLQKCRTLTDVNQIHGHLITTGFIRSQVLTTKIVLTFSPSPFTPLVDFARYVFFTYLAFRSPKQDEDPFLWNAVIKSYSHGREAQEAFIILCLMLENGVPFDKFSLSLVLKACSQLGLLREGMQVHGLLRKLNFGGMIDLAKELFDVMPLENKNLITWNSMISGYTQLKDGMGLALGLFEKMPDRDLISWNSMINGFVKCGNMEDAQILFDKMPRRDVVSWANMINGYAKVGKIDLARSLFSEMSERDIVVCNAMMAGCVQNGYCGEALEIFYHLPRNCSLQPDSATLLIALSAIAQLGHVDRGLALHHYLKQKKFSLGGRLGVALIDMYSKCGSIKNAVLVFEGIKYKTVDHWNAMIGGLAIHGMGELAFKLLMDMEKLCVEPDDITYIGVLNACGHAGLVKEGLICFDIMRRVHKMVPKLQHYGCVVDILGRAGQIDVARKFIEEMPIEANDVIWRSLLSACKNHENIDVGEPAGKHLITLDSCNSSSYVLLSNMYAGLGMWNAVSSVRLMMKERNLKKIPGCSRIELEGTVHEFFVQDKSHPQVMEIYSLLDSLLTSNSEVTPYVHHG</sequence>
<name>A0A2P5XPG3_GOSBA</name>
<comment type="subcellular location">
    <subcellularLocation>
        <location evidence="1">Cytoplasm</location>
    </subcellularLocation>
</comment>
<feature type="repeat" description="PPR" evidence="7">
    <location>
        <begin position="393"/>
        <end position="427"/>
    </location>
</feature>
<dbReference type="PANTHER" id="PTHR47926:SF456">
    <property type="entry name" value="PENTATRICOPEPTIDE REPEAT-CONTAINING PROTEIN ELI1, CHLOROPLASTIC"/>
    <property type="match status" value="1"/>
</dbReference>
<dbReference type="InterPro" id="IPR002885">
    <property type="entry name" value="PPR_rpt"/>
</dbReference>
<dbReference type="NCBIfam" id="TIGR00756">
    <property type="entry name" value="PPR"/>
    <property type="match status" value="4"/>
</dbReference>
<dbReference type="PANTHER" id="PTHR47926">
    <property type="entry name" value="PENTATRICOPEPTIDE REPEAT-CONTAINING PROTEIN"/>
    <property type="match status" value="1"/>
</dbReference>
<evidence type="ECO:0000256" key="3">
    <source>
        <dbReference type="ARBA" id="ARBA00008332"/>
    </source>
</evidence>
<dbReference type="GO" id="GO:0003729">
    <property type="term" value="F:mRNA binding"/>
    <property type="evidence" value="ECO:0007669"/>
    <property type="project" value="UniProtKB-ARBA"/>
</dbReference>
<dbReference type="Pfam" id="PF20430">
    <property type="entry name" value="Eplus_motif"/>
    <property type="match status" value="1"/>
</dbReference>
<proteinExistence type="inferred from homology"/>
<evidence type="ECO:0000256" key="4">
    <source>
        <dbReference type="ARBA" id="ARBA00022490"/>
    </source>
</evidence>
<evidence type="ECO:0008006" key="11">
    <source>
        <dbReference type="Google" id="ProtNLM"/>
    </source>
</evidence>
<dbReference type="Pfam" id="PF13041">
    <property type="entry name" value="PPR_2"/>
    <property type="match status" value="1"/>
</dbReference>
<feature type="repeat" description="PPR" evidence="7">
    <location>
        <begin position="512"/>
        <end position="546"/>
    </location>
</feature>
<evidence type="ECO:0000256" key="1">
    <source>
        <dbReference type="ARBA" id="ARBA00004496"/>
    </source>
</evidence>
<accession>A0A2P5XPG3</accession>
<gene>
    <name evidence="9" type="ORF">GOBAR_AA15395</name>
</gene>
<evidence type="ECO:0000256" key="5">
    <source>
        <dbReference type="ARBA" id="ARBA00022553"/>
    </source>
</evidence>
<organism evidence="9 10">
    <name type="scientific">Gossypium barbadense</name>
    <name type="common">Sea Island cotton</name>
    <name type="synonym">Hibiscus barbadensis</name>
    <dbReference type="NCBI Taxonomy" id="3634"/>
    <lineage>
        <taxon>Eukaryota</taxon>
        <taxon>Viridiplantae</taxon>
        <taxon>Streptophyta</taxon>
        <taxon>Embryophyta</taxon>
        <taxon>Tracheophyta</taxon>
        <taxon>Spermatophyta</taxon>
        <taxon>Magnoliopsida</taxon>
        <taxon>eudicotyledons</taxon>
        <taxon>Gunneridae</taxon>
        <taxon>Pentapetalae</taxon>
        <taxon>rosids</taxon>
        <taxon>malvids</taxon>
        <taxon>Malvales</taxon>
        <taxon>Malvaceae</taxon>
        <taxon>Malvoideae</taxon>
        <taxon>Gossypium</taxon>
    </lineage>
</organism>
<dbReference type="InterPro" id="IPR046849">
    <property type="entry name" value="E2_motif"/>
</dbReference>
<keyword evidence="5" id="KW-0597">Phosphoprotein</keyword>
<reference evidence="9 10" key="1">
    <citation type="submission" date="2015-01" db="EMBL/GenBank/DDBJ databases">
        <title>Genome of allotetraploid Gossypium barbadense reveals genomic plasticity and fiber elongation in cotton evolution.</title>
        <authorList>
            <person name="Chen X."/>
            <person name="Liu X."/>
            <person name="Zhao B."/>
            <person name="Zheng H."/>
            <person name="Hu Y."/>
            <person name="Lu G."/>
            <person name="Yang C."/>
            <person name="Chen J."/>
            <person name="Shan C."/>
            <person name="Zhang L."/>
            <person name="Zhou Y."/>
            <person name="Wang L."/>
            <person name="Guo W."/>
            <person name="Bai Y."/>
            <person name="Ruan J."/>
            <person name="Shangguan X."/>
            <person name="Mao Y."/>
            <person name="Jiang J."/>
            <person name="Zhu Y."/>
            <person name="Lei J."/>
            <person name="Kang H."/>
            <person name="Chen S."/>
            <person name="He X."/>
            <person name="Wang R."/>
            <person name="Wang Y."/>
            <person name="Chen J."/>
            <person name="Wang L."/>
            <person name="Yu S."/>
            <person name="Wang B."/>
            <person name="Wei J."/>
            <person name="Song S."/>
            <person name="Lu X."/>
            <person name="Gao Z."/>
            <person name="Gu W."/>
            <person name="Deng X."/>
            <person name="Ma D."/>
            <person name="Wang S."/>
            <person name="Liang W."/>
            <person name="Fang L."/>
            <person name="Cai C."/>
            <person name="Zhu X."/>
            <person name="Zhou B."/>
            <person name="Zhang Y."/>
            <person name="Chen Z."/>
            <person name="Xu S."/>
            <person name="Zhu R."/>
            <person name="Wang S."/>
            <person name="Zhang T."/>
            <person name="Zhao G."/>
        </authorList>
    </citation>
    <scope>NUCLEOTIDE SEQUENCE [LARGE SCALE GENOMIC DNA]</scope>
    <source>
        <strain evidence="10">cv. Xinhai21</strain>
        <tissue evidence="9">Leaf</tissue>
    </source>
</reference>
<dbReference type="OrthoDB" id="772730at2759"/>
<dbReference type="EMBL" id="KZ664490">
    <property type="protein sequence ID" value="PPS05249.1"/>
    <property type="molecule type" value="Genomic_DNA"/>
</dbReference>
<dbReference type="GO" id="GO:0005737">
    <property type="term" value="C:cytoplasm"/>
    <property type="evidence" value="ECO:0007669"/>
    <property type="project" value="UniProtKB-SubCell"/>
</dbReference>
<evidence type="ECO:0000256" key="7">
    <source>
        <dbReference type="PROSITE-ProRule" id="PRU00708"/>
    </source>
</evidence>
<keyword evidence="4" id="KW-0963">Cytoplasm</keyword>
<dbReference type="Pfam" id="PF01535">
    <property type="entry name" value="PPR"/>
    <property type="match status" value="6"/>
</dbReference>
<protein>
    <recommendedName>
        <fullName evidence="11">Pentatricopeptide repeat-containing protein</fullName>
    </recommendedName>
</protein>
<feature type="repeat" description="PPR" evidence="7">
    <location>
        <begin position="676"/>
        <end position="710"/>
    </location>
</feature>
<dbReference type="Gene3D" id="1.25.40.10">
    <property type="entry name" value="Tetratricopeptide repeat domain"/>
    <property type="match status" value="4"/>
</dbReference>
<feature type="region of interest" description="Disordered" evidence="8">
    <location>
        <begin position="60"/>
        <end position="118"/>
    </location>
</feature>
<dbReference type="InterPro" id="IPR046960">
    <property type="entry name" value="PPR_At4g14850-like_plant"/>
</dbReference>
<feature type="compositionally biased region" description="Basic and acidic residues" evidence="8">
    <location>
        <begin position="92"/>
        <end position="118"/>
    </location>
</feature>
<dbReference type="Pfam" id="PF20431">
    <property type="entry name" value="E_motif"/>
    <property type="match status" value="1"/>
</dbReference>
<evidence type="ECO:0000256" key="6">
    <source>
        <dbReference type="ARBA" id="ARBA00022737"/>
    </source>
</evidence>
<evidence type="ECO:0000256" key="2">
    <source>
        <dbReference type="ARBA" id="ARBA00006643"/>
    </source>
</evidence>
<dbReference type="Proteomes" id="UP000239757">
    <property type="component" value="Unassembled WGS sequence"/>
</dbReference>
<comment type="similarity">
    <text evidence="3">Belongs to the MLF family.</text>
</comment>
<comment type="similarity">
    <text evidence="2">Belongs to the PPR family. PCMP-H subfamily.</text>
</comment>
<dbReference type="InterPro" id="IPR046848">
    <property type="entry name" value="E_motif"/>
</dbReference>
<feature type="repeat" description="PPR" evidence="7">
    <location>
        <begin position="480"/>
        <end position="511"/>
    </location>
</feature>